<evidence type="ECO:0000256" key="4">
    <source>
        <dbReference type="ARBA" id="ARBA00023274"/>
    </source>
</evidence>
<name>A0A8J9X5G5_PHATR</name>
<evidence type="ECO:0000256" key="3">
    <source>
        <dbReference type="ARBA" id="ARBA00022980"/>
    </source>
</evidence>
<dbReference type="GO" id="GO:0003723">
    <property type="term" value="F:RNA binding"/>
    <property type="evidence" value="ECO:0007669"/>
    <property type="project" value="TreeGrafter"/>
</dbReference>
<comment type="subcellular location">
    <subcellularLocation>
        <location evidence="1">Plastid</location>
        <location evidence="1">Chloroplast</location>
    </subcellularLocation>
</comment>
<evidence type="ECO:0008006" key="6">
    <source>
        <dbReference type="Google" id="ProtNLM"/>
    </source>
</evidence>
<evidence type="ECO:0000256" key="2">
    <source>
        <dbReference type="ARBA" id="ARBA00005251"/>
    </source>
</evidence>
<dbReference type="InterPro" id="IPR000754">
    <property type="entry name" value="Ribosomal_uS9"/>
</dbReference>
<dbReference type="InterPro" id="IPR023035">
    <property type="entry name" value="Ribosomal_uS9_bac/plastid"/>
</dbReference>
<keyword evidence="4" id="KW-0687">Ribonucleoprotein</keyword>
<reference evidence="5" key="1">
    <citation type="submission" date="2022-02" db="EMBL/GenBank/DDBJ databases">
        <authorList>
            <person name="Giguere J D."/>
        </authorList>
    </citation>
    <scope>NUCLEOTIDE SEQUENCE</scope>
    <source>
        <strain evidence="5">CCAP 1055/1</strain>
    </source>
</reference>
<proteinExistence type="inferred from homology"/>
<dbReference type="AlphaFoldDB" id="A0A8J9X5G5"/>
<dbReference type="SUPFAM" id="SSF54211">
    <property type="entry name" value="Ribosomal protein S5 domain 2-like"/>
    <property type="match status" value="1"/>
</dbReference>
<dbReference type="Gene3D" id="3.30.230.10">
    <property type="match status" value="1"/>
</dbReference>
<dbReference type="FunFam" id="3.30.230.10:FF:000001">
    <property type="entry name" value="30S ribosomal protein S9"/>
    <property type="match status" value="1"/>
</dbReference>
<dbReference type="PANTHER" id="PTHR21569:SF1">
    <property type="entry name" value="SMALL RIBOSOMAL SUBUNIT PROTEIN US9M"/>
    <property type="match status" value="1"/>
</dbReference>
<keyword evidence="3" id="KW-0689">Ribosomal protein</keyword>
<evidence type="ECO:0000256" key="1">
    <source>
        <dbReference type="ARBA" id="ARBA00004229"/>
    </source>
</evidence>
<dbReference type="Pfam" id="PF00380">
    <property type="entry name" value="Ribosomal_S9"/>
    <property type="match status" value="1"/>
</dbReference>
<dbReference type="GO" id="GO:0003735">
    <property type="term" value="F:structural constituent of ribosome"/>
    <property type="evidence" value="ECO:0007669"/>
    <property type="project" value="InterPro"/>
</dbReference>
<dbReference type="EMBL" id="OU594943">
    <property type="protein sequence ID" value="CAG9284431.1"/>
    <property type="molecule type" value="Genomic_DNA"/>
</dbReference>
<protein>
    <recommendedName>
        <fullName evidence="6">30S ribosomal protein S9</fullName>
    </recommendedName>
</protein>
<organism evidence="5">
    <name type="scientific">Phaeodactylum tricornutum</name>
    <name type="common">Diatom</name>
    <dbReference type="NCBI Taxonomy" id="2850"/>
    <lineage>
        <taxon>Eukaryota</taxon>
        <taxon>Sar</taxon>
        <taxon>Stramenopiles</taxon>
        <taxon>Ochrophyta</taxon>
        <taxon>Bacillariophyta</taxon>
        <taxon>Bacillariophyceae</taxon>
        <taxon>Bacillariophycidae</taxon>
        <taxon>Naviculales</taxon>
        <taxon>Phaeodactylaceae</taxon>
        <taxon>Phaeodactylum</taxon>
    </lineage>
</organism>
<dbReference type="GO" id="GO:0022627">
    <property type="term" value="C:cytosolic small ribosomal subunit"/>
    <property type="evidence" value="ECO:0007669"/>
    <property type="project" value="TreeGrafter"/>
</dbReference>
<dbReference type="HAMAP" id="MF_00532_B">
    <property type="entry name" value="Ribosomal_uS9_B"/>
    <property type="match status" value="1"/>
</dbReference>
<dbReference type="InterPro" id="IPR014721">
    <property type="entry name" value="Ribsml_uS5_D2-typ_fold_subgr"/>
</dbReference>
<dbReference type="Proteomes" id="UP000836788">
    <property type="component" value="Chromosome 2"/>
</dbReference>
<dbReference type="InterPro" id="IPR020568">
    <property type="entry name" value="Ribosomal_Su5_D2-typ_SF"/>
</dbReference>
<gene>
    <name evidence="5" type="ORF">PTTT1_LOCUS25924</name>
</gene>
<dbReference type="GO" id="GO:0009507">
    <property type="term" value="C:chloroplast"/>
    <property type="evidence" value="ECO:0007669"/>
    <property type="project" value="UniProtKB-SubCell"/>
</dbReference>
<evidence type="ECO:0000313" key="5">
    <source>
        <dbReference type="EMBL" id="CAG9284431.1"/>
    </source>
</evidence>
<dbReference type="PANTHER" id="PTHR21569">
    <property type="entry name" value="RIBOSOMAL PROTEIN S9"/>
    <property type="match status" value="1"/>
</dbReference>
<dbReference type="GO" id="GO:0006412">
    <property type="term" value="P:translation"/>
    <property type="evidence" value="ECO:0007669"/>
    <property type="project" value="InterPro"/>
</dbReference>
<accession>A0A8J9X5G5</accession>
<dbReference type="NCBIfam" id="NF001099">
    <property type="entry name" value="PRK00132.1"/>
    <property type="match status" value="1"/>
</dbReference>
<sequence>MPPVRVSRIDERGRAFGRGGRKTATARVWIQPGFGNIVVNRKDFVEYFIRLSDREHLMEPLVVTRTCGSFDLHVVVEGGGLTGQAGAARLALANALNAYNPDKYRPVLKRLGLLTRDARIVERKTVGHVKARKSPQWVRR</sequence>
<comment type="similarity">
    <text evidence="2">Belongs to the universal ribosomal protein uS9 family.</text>
</comment>